<name>A0A502J2H7_BRELA</name>
<evidence type="ECO:0000313" key="2">
    <source>
        <dbReference type="Proteomes" id="UP000319432"/>
    </source>
</evidence>
<dbReference type="GO" id="GO:0016887">
    <property type="term" value="F:ATP hydrolysis activity"/>
    <property type="evidence" value="ECO:0007669"/>
    <property type="project" value="InterPro"/>
</dbReference>
<dbReference type="Gene3D" id="3.40.50.300">
    <property type="entry name" value="P-loop containing nucleotide triphosphate hydrolases"/>
    <property type="match status" value="1"/>
</dbReference>
<dbReference type="InterPro" id="IPR017871">
    <property type="entry name" value="ABC_transporter-like_CS"/>
</dbReference>
<dbReference type="Pfam" id="PF00005">
    <property type="entry name" value="ABC_tran"/>
    <property type="match status" value="1"/>
</dbReference>
<accession>A0A502J2H7</accession>
<gene>
    <name evidence="1" type="ORF">EEL30_09880</name>
</gene>
<keyword evidence="2" id="KW-1185">Reference proteome</keyword>
<proteinExistence type="predicted"/>
<dbReference type="OrthoDB" id="9804819at2"/>
<dbReference type="SMART" id="SM00382">
    <property type="entry name" value="AAA"/>
    <property type="match status" value="1"/>
</dbReference>
<dbReference type="InterPro" id="IPR003593">
    <property type="entry name" value="AAA+_ATPase"/>
</dbReference>
<dbReference type="Proteomes" id="UP000319432">
    <property type="component" value="Chromosome"/>
</dbReference>
<keyword evidence="1" id="KW-0067">ATP-binding</keyword>
<sequence length="262" mass="29493">MTPHTFAIHCKQLTKRFKDRVAVNQLSISIKKGSIYGFLGPNGSGKSTTIRMLCGLLTPSSGTGEVLGYDVMTQSEEIKQRIGYMSQRFSLYEDLTVDENLEFYAGIYGIKGDRKKQRKQELIEMAGLAGREKQLAGSLSGGWKQRLALSCALLHEPELLILDEPTAGVDPVSRRIFWEVIHELAEQGITILVTTHYMDEAQTCDWIGFIFFGNLLAQGTPQQLMEELGEDNLEDVFIQLVKQEEDRLAVSSNNEEEARDRR</sequence>
<dbReference type="CDD" id="cd03230">
    <property type="entry name" value="ABC_DR_subfamily_A"/>
    <property type="match status" value="1"/>
</dbReference>
<keyword evidence="1" id="KW-0547">Nucleotide-binding</keyword>
<dbReference type="EMBL" id="CP033464">
    <property type="protein sequence ID" value="QDX92604.1"/>
    <property type="molecule type" value="Genomic_DNA"/>
</dbReference>
<dbReference type="PROSITE" id="PS50893">
    <property type="entry name" value="ABC_TRANSPORTER_2"/>
    <property type="match status" value="1"/>
</dbReference>
<dbReference type="PROSITE" id="PS00211">
    <property type="entry name" value="ABC_TRANSPORTER_1"/>
    <property type="match status" value="1"/>
</dbReference>
<dbReference type="PANTHER" id="PTHR43038">
    <property type="entry name" value="ATP-BINDING CASSETTE, SUB-FAMILY H, MEMBER 1"/>
    <property type="match status" value="1"/>
</dbReference>
<organism evidence="1 2">
    <name type="scientific">Brevibacillus laterosporus</name>
    <name type="common">Bacillus laterosporus</name>
    <dbReference type="NCBI Taxonomy" id="1465"/>
    <lineage>
        <taxon>Bacteria</taxon>
        <taxon>Bacillati</taxon>
        <taxon>Bacillota</taxon>
        <taxon>Bacilli</taxon>
        <taxon>Bacillales</taxon>
        <taxon>Paenibacillaceae</taxon>
        <taxon>Brevibacillus</taxon>
    </lineage>
</organism>
<dbReference type="SUPFAM" id="SSF52540">
    <property type="entry name" value="P-loop containing nucleoside triphosphate hydrolases"/>
    <property type="match status" value="1"/>
</dbReference>
<dbReference type="GO" id="GO:0005524">
    <property type="term" value="F:ATP binding"/>
    <property type="evidence" value="ECO:0007669"/>
    <property type="project" value="UniProtKB-KW"/>
</dbReference>
<dbReference type="InterPro" id="IPR003439">
    <property type="entry name" value="ABC_transporter-like_ATP-bd"/>
</dbReference>
<reference evidence="1 2" key="1">
    <citation type="submission" date="2018-11" db="EMBL/GenBank/DDBJ databases">
        <title>Phylogenetic determinants of toxin gene distribution in genomes of Brevibacillus laterosporus.</title>
        <authorList>
            <person name="Glare T.R."/>
            <person name="Durrant A."/>
            <person name="Berry C."/>
            <person name="Palma L."/>
            <person name="Ormskirk M."/>
            <person name="Cox M.O."/>
        </authorList>
    </citation>
    <scope>NUCLEOTIDE SEQUENCE [LARGE SCALE GENOMIC DNA]</scope>
    <source>
        <strain evidence="1 2">1821L</strain>
    </source>
</reference>
<dbReference type="PANTHER" id="PTHR43038:SF3">
    <property type="entry name" value="ABC TRANSPORTER G FAMILY MEMBER 20 ISOFORM X1"/>
    <property type="match status" value="1"/>
</dbReference>
<protein>
    <submittedName>
        <fullName evidence="1">ABC transporter ATP-binding protein</fullName>
    </submittedName>
</protein>
<dbReference type="InterPro" id="IPR027417">
    <property type="entry name" value="P-loop_NTPase"/>
</dbReference>
<dbReference type="AlphaFoldDB" id="A0A502J2H7"/>
<evidence type="ECO:0000313" key="1">
    <source>
        <dbReference type="EMBL" id="QDX92604.1"/>
    </source>
</evidence>